<evidence type="ECO:0000259" key="3">
    <source>
        <dbReference type="Pfam" id="PF00294"/>
    </source>
</evidence>
<dbReference type="Pfam" id="PF00294">
    <property type="entry name" value="PfkB"/>
    <property type="match status" value="1"/>
</dbReference>
<evidence type="ECO:0000313" key="4">
    <source>
        <dbReference type="EMBL" id="BAU23485.1"/>
    </source>
</evidence>
<evidence type="ECO:0000256" key="2">
    <source>
        <dbReference type="ARBA" id="ARBA00022777"/>
    </source>
</evidence>
<dbReference type="Proteomes" id="UP000068196">
    <property type="component" value="Chromosome"/>
</dbReference>
<dbReference type="STRING" id="1653476.THC_1106"/>
<evidence type="ECO:0000313" key="5">
    <source>
        <dbReference type="Proteomes" id="UP000068196"/>
    </source>
</evidence>
<dbReference type="AlphaFoldDB" id="A0A0U4W315"/>
<dbReference type="PANTHER" id="PTHR10584:SF166">
    <property type="entry name" value="RIBOKINASE"/>
    <property type="match status" value="1"/>
</dbReference>
<keyword evidence="5" id="KW-1185">Reference proteome</keyword>
<dbReference type="PATRIC" id="fig|1653476.3.peg.1155"/>
<dbReference type="PANTHER" id="PTHR10584">
    <property type="entry name" value="SUGAR KINASE"/>
    <property type="match status" value="1"/>
</dbReference>
<keyword evidence="1" id="KW-0808">Transferase</keyword>
<dbReference type="SUPFAM" id="SSF53613">
    <property type="entry name" value="Ribokinase-like"/>
    <property type="match status" value="1"/>
</dbReference>
<sequence length="334" mass="37639">MLREKPFLGCGALNWDIFFGLEDLSAFSFEGFKFFPGEEYVFERKAFLELLEKLKKEATFLHEGGGGSSANTLYALAKWGYPCIFIGAVGEDEFGKKILEEFKEVGLNRDNIFKSNETSLALILLDKKRDRSIVVSPGSAEASLSLEKIKLPSMKEAWLHLSSFASKEGEAFQKGLISTFKGVISLDPGEIYAEKGKEFLKPFLEKTKYLFMTERELELANLTCEELLKEKVHTIFIKMGKRGAMALSKNMALRYSVYPAKKIIDNTGAGDYFNAGVLAGLYLNFTLEKALELGLYSASLSLRDYGRRGVLNQEEFKKFLSRLKLEDDEKKSLC</sequence>
<keyword evidence="2" id="KW-0418">Kinase</keyword>
<gene>
    <name evidence="4" type="ORF">THC_1106</name>
</gene>
<dbReference type="EMBL" id="AP014945">
    <property type="protein sequence ID" value="BAU23485.1"/>
    <property type="molecule type" value="Genomic_DNA"/>
</dbReference>
<accession>A0A0U4W315</accession>
<dbReference type="KEGG" id="cthi:THC_1106"/>
<name>A0A0U4W315_9BACT</name>
<reference evidence="5" key="2">
    <citation type="journal article" date="2016" name="Int. J. Syst. Evol. Microbiol.">
        <title>Caldimicrobium thiodismutans sp. nov., a sulfur-disproportionating bacterium isolated from a hot spring.</title>
        <authorList>
            <person name="Kojima H."/>
            <person name="Umezawa K."/>
            <person name="Fukui M."/>
        </authorList>
    </citation>
    <scope>NUCLEOTIDE SEQUENCE [LARGE SCALE GENOMIC DNA]</scope>
    <source>
        <strain evidence="5">TF1</strain>
    </source>
</reference>
<feature type="domain" description="Carbohydrate kinase PfkB" evidence="3">
    <location>
        <begin position="57"/>
        <end position="307"/>
    </location>
</feature>
<dbReference type="Gene3D" id="3.40.1190.20">
    <property type="match status" value="1"/>
</dbReference>
<evidence type="ECO:0000256" key="1">
    <source>
        <dbReference type="ARBA" id="ARBA00022679"/>
    </source>
</evidence>
<organism evidence="4 5">
    <name type="scientific">Caldimicrobium thiodismutans</name>
    <dbReference type="NCBI Taxonomy" id="1653476"/>
    <lineage>
        <taxon>Bacteria</taxon>
        <taxon>Pseudomonadati</taxon>
        <taxon>Thermodesulfobacteriota</taxon>
        <taxon>Thermodesulfobacteria</taxon>
        <taxon>Thermodesulfobacteriales</taxon>
        <taxon>Thermodesulfobacteriaceae</taxon>
        <taxon>Caldimicrobium</taxon>
    </lineage>
</organism>
<dbReference type="RefSeq" id="WP_068514499.1">
    <property type="nucleotide sequence ID" value="NZ_AP014945.1"/>
</dbReference>
<dbReference type="GO" id="GO:0016301">
    <property type="term" value="F:kinase activity"/>
    <property type="evidence" value="ECO:0007669"/>
    <property type="project" value="UniProtKB-KW"/>
</dbReference>
<protein>
    <recommendedName>
        <fullName evidence="3">Carbohydrate kinase PfkB domain-containing protein</fullName>
    </recommendedName>
</protein>
<reference evidence="4 5" key="1">
    <citation type="journal article" date="2016" name="Int. J. Syst. Evol. Microbiol.">
        <title>Caldimicrobium thiodismutans sp. nov., a sulfur-disproportionating bacterium isolated from a hot spring, and emended description of the genus Caldimicrobium.</title>
        <authorList>
            <person name="Kojima H."/>
            <person name="Umezawa K."/>
            <person name="Fukui M."/>
        </authorList>
    </citation>
    <scope>NUCLEOTIDE SEQUENCE [LARGE SCALE GENOMIC DNA]</scope>
    <source>
        <strain evidence="4 5">TF1</strain>
    </source>
</reference>
<dbReference type="InterPro" id="IPR011611">
    <property type="entry name" value="PfkB_dom"/>
</dbReference>
<dbReference type="InterPro" id="IPR029056">
    <property type="entry name" value="Ribokinase-like"/>
</dbReference>
<proteinExistence type="predicted"/>